<dbReference type="Proteomes" id="UP000000763">
    <property type="component" value="Chromosome 6"/>
</dbReference>
<organism evidence="2 3">
    <name type="scientific">Oryza sativa subsp. japonica</name>
    <name type="common">Rice</name>
    <dbReference type="NCBI Taxonomy" id="39947"/>
    <lineage>
        <taxon>Eukaryota</taxon>
        <taxon>Viridiplantae</taxon>
        <taxon>Streptophyta</taxon>
        <taxon>Embryophyta</taxon>
        <taxon>Tracheophyta</taxon>
        <taxon>Spermatophyta</taxon>
        <taxon>Magnoliopsida</taxon>
        <taxon>Liliopsida</taxon>
        <taxon>Poales</taxon>
        <taxon>Poaceae</taxon>
        <taxon>BOP clade</taxon>
        <taxon>Oryzoideae</taxon>
        <taxon>Oryzeae</taxon>
        <taxon>Oryzinae</taxon>
        <taxon>Oryza</taxon>
        <taxon>Oryza sativa</taxon>
    </lineage>
</organism>
<dbReference type="AlphaFoldDB" id="Q5Z4T4"/>
<gene>
    <name evidence="2" type="primary">P0597A07.19</name>
</gene>
<dbReference type="EMBL" id="AP005932">
    <property type="protein sequence ID" value="BAD62248.1"/>
    <property type="molecule type" value="Genomic_DNA"/>
</dbReference>
<feature type="compositionally biased region" description="Basic residues" evidence="1">
    <location>
        <begin position="55"/>
        <end position="67"/>
    </location>
</feature>
<sequence>MAAEISATDSSLSGRSFLPPALFKRCPSSALPFPPLAARSRRRIRARAVLRSLRHRRRAPFRRRRRSGLPPYSATPPSASPCCRRPRPPLRFARRLPERRRPRHPDLRCRLPPLRPPFSSSSLSRGEPRTAVRLPPSLLSLGRRSAAPVVAGGDHRGAGAPLPSAAPARPPSGAPSRLPSGPGRQPPAPAGAADARDPRRRPPPAACARSTVDRGADAWAPLPVDPVRAPRSLG</sequence>
<protein>
    <submittedName>
        <fullName evidence="2">HGWP repeat containing protein-like</fullName>
    </submittedName>
</protein>
<feature type="compositionally biased region" description="Basic residues" evidence="1">
    <location>
        <begin position="84"/>
        <end position="103"/>
    </location>
</feature>
<feature type="region of interest" description="Disordered" evidence="1">
    <location>
        <begin position="55"/>
        <end position="137"/>
    </location>
</feature>
<accession>Q5Z4T4</accession>
<name>Q5Z4T4_ORYSJ</name>
<feature type="region of interest" description="Disordered" evidence="1">
    <location>
        <begin position="149"/>
        <end position="234"/>
    </location>
</feature>
<evidence type="ECO:0000313" key="3">
    <source>
        <dbReference type="Proteomes" id="UP000000763"/>
    </source>
</evidence>
<reference evidence="3" key="2">
    <citation type="journal article" date="2008" name="Nucleic Acids Res.">
        <title>The rice annotation project database (RAP-DB): 2008 update.</title>
        <authorList>
            <consortium name="The rice annotation project (RAP)"/>
        </authorList>
    </citation>
    <scope>GENOME REANNOTATION</scope>
    <source>
        <strain evidence="3">cv. Nipponbare</strain>
    </source>
</reference>
<feature type="compositionally biased region" description="Low complexity" evidence="1">
    <location>
        <begin position="68"/>
        <end position="83"/>
    </location>
</feature>
<evidence type="ECO:0000256" key="1">
    <source>
        <dbReference type="SAM" id="MobiDB-lite"/>
    </source>
</evidence>
<feature type="compositionally biased region" description="Low complexity" evidence="1">
    <location>
        <begin position="158"/>
        <end position="167"/>
    </location>
</feature>
<evidence type="ECO:0000313" key="2">
    <source>
        <dbReference type="EMBL" id="BAD62248.1"/>
    </source>
</evidence>
<reference evidence="3" key="1">
    <citation type="journal article" date="2005" name="Nature">
        <title>The map-based sequence of the rice genome.</title>
        <authorList>
            <consortium name="International rice genome sequencing project (IRGSP)"/>
            <person name="Matsumoto T."/>
            <person name="Wu J."/>
            <person name="Kanamori H."/>
            <person name="Katayose Y."/>
            <person name="Fujisawa M."/>
            <person name="Namiki N."/>
            <person name="Mizuno H."/>
            <person name="Yamamoto K."/>
            <person name="Antonio B.A."/>
            <person name="Baba T."/>
            <person name="Sakata K."/>
            <person name="Nagamura Y."/>
            <person name="Aoki H."/>
            <person name="Arikawa K."/>
            <person name="Arita K."/>
            <person name="Bito T."/>
            <person name="Chiden Y."/>
            <person name="Fujitsuka N."/>
            <person name="Fukunaka R."/>
            <person name="Hamada M."/>
            <person name="Harada C."/>
            <person name="Hayashi A."/>
            <person name="Hijishita S."/>
            <person name="Honda M."/>
            <person name="Hosokawa S."/>
            <person name="Ichikawa Y."/>
            <person name="Idonuma A."/>
            <person name="Iijima M."/>
            <person name="Ikeda M."/>
            <person name="Ikeno M."/>
            <person name="Ito K."/>
            <person name="Ito S."/>
            <person name="Ito T."/>
            <person name="Ito Y."/>
            <person name="Ito Y."/>
            <person name="Iwabuchi A."/>
            <person name="Kamiya K."/>
            <person name="Karasawa W."/>
            <person name="Kurita K."/>
            <person name="Katagiri S."/>
            <person name="Kikuta A."/>
            <person name="Kobayashi H."/>
            <person name="Kobayashi N."/>
            <person name="Machita K."/>
            <person name="Maehara T."/>
            <person name="Masukawa M."/>
            <person name="Mizubayashi T."/>
            <person name="Mukai Y."/>
            <person name="Nagasaki H."/>
            <person name="Nagata Y."/>
            <person name="Naito S."/>
            <person name="Nakashima M."/>
            <person name="Nakama Y."/>
            <person name="Nakamichi Y."/>
            <person name="Nakamura M."/>
            <person name="Meguro A."/>
            <person name="Negishi M."/>
            <person name="Ohta I."/>
            <person name="Ohta T."/>
            <person name="Okamoto M."/>
            <person name="Ono N."/>
            <person name="Saji S."/>
            <person name="Sakaguchi M."/>
            <person name="Sakai K."/>
            <person name="Shibata M."/>
            <person name="Shimokawa T."/>
            <person name="Song J."/>
            <person name="Takazaki Y."/>
            <person name="Terasawa K."/>
            <person name="Tsugane M."/>
            <person name="Tsuji K."/>
            <person name="Ueda S."/>
            <person name="Waki K."/>
            <person name="Yamagata H."/>
            <person name="Yamamoto M."/>
            <person name="Yamamoto S."/>
            <person name="Yamane H."/>
            <person name="Yoshiki S."/>
            <person name="Yoshihara R."/>
            <person name="Yukawa K."/>
            <person name="Zhong H."/>
            <person name="Yano M."/>
            <person name="Yuan Q."/>
            <person name="Ouyang S."/>
            <person name="Liu J."/>
            <person name="Jones K.M."/>
            <person name="Gansberger K."/>
            <person name="Moffat K."/>
            <person name="Hill J."/>
            <person name="Bera J."/>
            <person name="Fadrosh D."/>
            <person name="Jin S."/>
            <person name="Johri S."/>
            <person name="Kim M."/>
            <person name="Overton L."/>
            <person name="Reardon M."/>
            <person name="Tsitrin T."/>
            <person name="Vuong H."/>
            <person name="Weaver B."/>
            <person name="Ciecko A."/>
            <person name="Tallon L."/>
            <person name="Jackson J."/>
            <person name="Pai G."/>
            <person name="Aken S.V."/>
            <person name="Utterback T."/>
            <person name="Reidmuller S."/>
            <person name="Feldblyum T."/>
            <person name="Hsiao J."/>
            <person name="Zismann V."/>
            <person name="Iobst S."/>
            <person name="de Vazeille A.R."/>
            <person name="Buell C.R."/>
            <person name="Ying K."/>
            <person name="Li Y."/>
            <person name="Lu T."/>
            <person name="Huang Y."/>
            <person name="Zhao Q."/>
            <person name="Feng Q."/>
            <person name="Zhang L."/>
            <person name="Zhu J."/>
            <person name="Weng Q."/>
            <person name="Mu J."/>
            <person name="Lu Y."/>
            <person name="Fan D."/>
            <person name="Liu Y."/>
            <person name="Guan J."/>
            <person name="Zhang Y."/>
            <person name="Yu S."/>
            <person name="Liu X."/>
            <person name="Zhang Y."/>
            <person name="Hong G."/>
            <person name="Han B."/>
            <person name="Choisne N."/>
            <person name="Demange N."/>
            <person name="Orjeda G."/>
            <person name="Samain S."/>
            <person name="Cattolico L."/>
            <person name="Pelletier E."/>
            <person name="Couloux A."/>
            <person name="Segurens B."/>
            <person name="Wincker P."/>
            <person name="D'Hont A."/>
            <person name="Scarpelli C."/>
            <person name="Weissenbach J."/>
            <person name="Salanoubat M."/>
            <person name="Quetier F."/>
            <person name="Yu Y."/>
            <person name="Kim H.R."/>
            <person name="Rambo T."/>
            <person name="Currie J."/>
            <person name="Collura K."/>
            <person name="Luo M."/>
            <person name="Yang T."/>
            <person name="Ammiraju J.S.S."/>
            <person name="Engler F."/>
            <person name="Soderlund C."/>
            <person name="Wing R.A."/>
            <person name="Palmer L.E."/>
            <person name="de la Bastide M."/>
            <person name="Spiegel L."/>
            <person name="Nascimento L."/>
            <person name="Zutavern T."/>
            <person name="O'Shaughnessy A."/>
            <person name="Dike S."/>
            <person name="Dedhia N."/>
            <person name="Preston R."/>
            <person name="Balija V."/>
            <person name="McCombie W.R."/>
            <person name="Chow T."/>
            <person name="Chen H."/>
            <person name="Chung M."/>
            <person name="Chen C."/>
            <person name="Shaw J."/>
            <person name="Wu H."/>
            <person name="Hsiao K."/>
            <person name="Chao Y."/>
            <person name="Chu M."/>
            <person name="Cheng C."/>
            <person name="Hour A."/>
            <person name="Lee P."/>
            <person name="Lin S."/>
            <person name="Lin Y."/>
            <person name="Liou J."/>
            <person name="Liu S."/>
            <person name="Hsing Y."/>
            <person name="Raghuvanshi S."/>
            <person name="Mohanty A."/>
            <person name="Bharti A.K."/>
            <person name="Gaur A."/>
            <person name="Gupta V."/>
            <person name="Kumar D."/>
            <person name="Ravi V."/>
            <person name="Vij S."/>
            <person name="Kapur A."/>
            <person name="Khurana P."/>
            <person name="Khurana P."/>
            <person name="Khurana J.P."/>
            <person name="Tyagi A.K."/>
            <person name="Gaikwad K."/>
            <person name="Singh A."/>
            <person name="Dalal V."/>
            <person name="Srivastava S."/>
            <person name="Dixit A."/>
            <person name="Pal A.K."/>
            <person name="Ghazi I.A."/>
            <person name="Yadav M."/>
            <person name="Pandit A."/>
            <person name="Bhargava A."/>
            <person name="Sureshbabu K."/>
            <person name="Batra K."/>
            <person name="Sharma T.R."/>
            <person name="Mohapatra T."/>
            <person name="Singh N.K."/>
            <person name="Messing J."/>
            <person name="Nelson A.B."/>
            <person name="Fuks G."/>
            <person name="Kavchok S."/>
            <person name="Keizer G."/>
            <person name="Linton E."/>
            <person name="Llaca V."/>
            <person name="Song R."/>
            <person name="Tanyolac B."/>
            <person name="Young S."/>
            <person name="Ho-Il K."/>
            <person name="Hahn J.H."/>
            <person name="Sangsakoo G."/>
            <person name="Vanavichit A."/>
            <person name="de Mattos Luiz.A.T."/>
            <person name="Zimmer P.D."/>
            <person name="Malone G."/>
            <person name="Dellagostin O."/>
            <person name="de Oliveira A.C."/>
            <person name="Bevan M."/>
            <person name="Bancroft I."/>
            <person name="Minx P."/>
            <person name="Cordum H."/>
            <person name="Wilson R."/>
            <person name="Cheng Z."/>
            <person name="Jin W."/>
            <person name="Jiang J."/>
            <person name="Leong S.A."/>
            <person name="Iwama H."/>
            <person name="Gojobori T."/>
            <person name="Itoh T."/>
            <person name="Niimura Y."/>
            <person name="Fujii Y."/>
            <person name="Habara T."/>
            <person name="Sakai H."/>
            <person name="Sato Y."/>
            <person name="Wilson G."/>
            <person name="Kumar K."/>
            <person name="McCouch S."/>
            <person name="Juretic N."/>
            <person name="Hoen D."/>
            <person name="Wright S."/>
            <person name="Bruskiewich R."/>
            <person name="Bureau T."/>
            <person name="Miyao A."/>
            <person name="Hirochika H."/>
            <person name="Nishikawa T."/>
            <person name="Kadowaki K."/>
            <person name="Sugiura M."/>
            <person name="Burr B."/>
            <person name="Sasaki T."/>
        </authorList>
    </citation>
    <scope>NUCLEOTIDE SEQUENCE [LARGE SCALE GENOMIC DNA]</scope>
    <source>
        <strain evidence="3">cv. Nipponbare</strain>
    </source>
</reference>
<feature type="compositionally biased region" description="Low complexity" evidence="1">
    <location>
        <begin position="174"/>
        <end position="183"/>
    </location>
</feature>
<proteinExistence type="predicted"/>